<evidence type="ECO:0000256" key="2">
    <source>
        <dbReference type="ARBA" id="ARBA00023015"/>
    </source>
</evidence>
<dbReference type="Gene3D" id="1.10.10.10">
    <property type="entry name" value="Winged helix-like DNA-binding domain superfamily/Winged helix DNA-binding domain"/>
    <property type="match status" value="1"/>
</dbReference>
<dbReference type="Gene3D" id="3.40.190.290">
    <property type="match status" value="1"/>
</dbReference>
<organism evidence="7 8">
    <name type="scientific">SAR86 cluster bacterium</name>
    <dbReference type="NCBI Taxonomy" id="2030880"/>
    <lineage>
        <taxon>Bacteria</taxon>
        <taxon>Pseudomonadati</taxon>
        <taxon>Pseudomonadota</taxon>
        <taxon>Gammaproteobacteria</taxon>
        <taxon>SAR86 cluster</taxon>
    </lineage>
</organism>
<dbReference type="InterPro" id="IPR036388">
    <property type="entry name" value="WH-like_DNA-bd_sf"/>
</dbReference>
<accession>A0A2A4X802</accession>
<evidence type="ECO:0000256" key="3">
    <source>
        <dbReference type="ARBA" id="ARBA00023125"/>
    </source>
</evidence>
<dbReference type="EMBL" id="NVUL01000029">
    <property type="protein sequence ID" value="PCI78626.1"/>
    <property type="molecule type" value="Genomic_DNA"/>
</dbReference>
<dbReference type="Pfam" id="PF03466">
    <property type="entry name" value="LysR_substrate"/>
    <property type="match status" value="1"/>
</dbReference>
<dbReference type="PROSITE" id="PS50931">
    <property type="entry name" value="HTH_LYSR"/>
    <property type="match status" value="1"/>
</dbReference>
<evidence type="ECO:0000259" key="6">
    <source>
        <dbReference type="PROSITE" id="PS50931"/>
    </source>
</evidence>
<feature type="coiled-coil region" evidence="5">
    <location>
        <begin position="69"/>
        <end position="96"/>
    </location>
</feature>
<protein>
    <submittedName>
        <fullName evidence="7">LysR family transcriptional regulator</fullName>
    </submittedName>
</protein>
<feature type="domain" description="HTH lysR-type" evidence="6">
    <location>
        <begin position="10"/>
        <end position="59"/>
    </location>
</feature>
<name>A0A2A4X802_9GAMM</name>
<dbReference type="GO" id="GO:0006351">
    <property type="term" value="P:DNA-templated transcription"/>
    <property type="evidence" value="ECO:0007669"/>
    <property type="project" value="TreeGrafter"/>
</dbReference>
<dbReference type="Pfam" id="PF00126">
    <property type="entry name" value="HTH_1"/>
    <property type="match status" value="1"/>
</dbReference>
<dbReference type="PANTHER" id="PTHR30537">
    <property type="entry name" value="HTH-TYPE TRANSCRIPTIONAL REGULATOR"/>
    <property type="match status" value="1"/>
</dbReference>
<evidence type="ECO:0000256" key="5">
    <source>
        <dbReference type="SAM" id="Coils"/>
    </source>
</evidence>
<evidence type="ECO:0000256" key="4">
    <source>
        <dbReference type="ARBA" id="ARBA00023163"/>
    </source>
</evidence>
<keyword evidence="4" id="KW-0804">Transcription</keyword>
<evidence type="ECO:0000313" key="8">
    <source>
        <dbReference type="Proteomes" id="UP000218767"/>
    </source>
</evidence>
<proteinExistence type="inferred from homology"/>
<keyword evidence="3" id="KW-0238">DNA-binding</keyword>
<keyword evidence="2" id="KW-0805">Transcription regulation</keyword>
<dbReference type="PANTHER" id="PTHR30537:SF10">
    <property type="entry name" value="TRANSCRIPTIONAL REGULATOR-RELATED"/>
    <property type="match status" value="1"/>
</dbReference>
<comment type="caution">
    <text evidence="7">The sequence shown here is derived from an EMBL/GenBank/DDBJ whole genome shotgun (WGS) entry which is preliminary data.</text>
</comment>
<keyword evidence="5" id="KW-0175">Coiled coil</keyword>
<sequence length="298" mass="33382">MSRWEGFEELVEVVNSGSFSAAARVMGVSKGHVSQQISRLEDRLGTRLLHRTTRKLSLTETGEIYYKQCRQVVEDLETAERAVNQLQEQVKGQLTISAPHWIGEALLVPALAKFQQSHPELEVELLLGGHRVNLIDEHIDIALQVGARNDINVVNLVLAPTRFHVVASPDYIAKHGAPSKPQELKQHNCLLFVDAGQTRPWRFKSPRGTLNISVNSNWHSNSGHALRSAAAHSLGLAYLPDYYLGEDLAAGKLVTVLDDWQAIDRDVVAIYLHKRHLSAKVRLVTQFLATHFQQMEMN</sequence>
<dbReference type="GO" id="GO:0043565">
    <property type="term" value="F:sequence-specific DNA binding"/>
    <property type="evidence" value="ECO:0007669"/>
    <property type="project" value="TreeGrafter"/>
</dbReference>
<gene>
    <name evidence="7" type="ORF">COB20_06370</name>
</gene>
<reference evidence="8" key="1">
    <citation type="submission" date="2017-08" db="EMBL/GenBank/DDBJ databases">
        <title>A dynamic microbial community with high functional redundancy inhabits the cold, oxic subseafloor aquifer.</title>
        <authorList>
            <person name="Tully B.J."/>
            <person name="Wheat C.G."/>
            <person name="Glazer B.T."/>
            <person name="Huber J.A."/>
        </authorList>
    </citation>
    <scope>NUCLEOTIDE SEQUENCE [LARGE SCALE GENOMIC DNA]</scope>
</reference>
<comment type="similarity">
    <text evidence="1">Belongs to the LysR transcriptional regulatory family.</text>
</comment>
<dbReference type="Proteomes" id="UP000218767">
    <property type="component" value="Unassembled WGS sequence"/>
</dbReference>
<dbReference type="SUPFAM" id="SSF46785">
    <property type="entry name" value="Winged helix' DNA-binding domain"/>
    <property type="match status" value="1"/>
</dbReference>
<evidence type="ECO:0000256" key="1">
    <source>
        <dbReference type="ARBA" id="ARBA00009437"/>
    </source>
</evidence>
<dbReference type="FunFam" id="1.10.10.10:FF:000001">
    <property type="entry name" value="LysR family transcriptional regulator"/>
    <property type="match status" value="1"/>
</dbReference>
<dbReference type="InterPro" id="IPR036390">
    <property type="entry name" value="WH_DNA-bd_sf"/>
</dbReference>
<dbReference type="GO" id="GO:0003700">
    <property type="term" value="F:DNA-binding transcription factor activity"/>
    <property type="evidence" value="ECO:0007669"/>
    <property type="project" value="InterPro"/>
</dbReference>
<dbReference type="SUPFAM" id="SSF53850">
    <property type="entry name" value="Periplasmic binding protein-like II"/>
    <property type="match status" value="1"/>
</dbReference>
<dbReference type="InterPro" id="IPR000847">
    <property type="entry name" value="LysR_HTH_N"/>
</dbReference>
<dbReference type="AlphaFoldDB" id="A0A2A4X802"/>
<evidence type="ECO:0000313" key="7">
    <source>
        <dbReference type="EMBL" id="PCI78626.1"/>
    </source>
</evidence>
<dbReference type="InterPro" id="IPR005119">
    <property type="entry name" value="LysR_subst-bd"/>
</dbReference>
<dbReference type="CDD" id="cd08422">
    <property type="entry name" value="PBP2_CrgA_like"/>
    <property type="match status" value="1"/>
</dbReference>
<dbReference type="InterPro" id="IPR058163">
    <property type="entry name" value="LysR-type_TF_proteobact-type"/>
</dbReference>